<reference evidence="2 3" key="1">
    <citation type="submission" date="2018-11" db="EMBL/GenBank/DDBJ databases">
        <title>Complete Genome Sequence of Vbrio mediterranei 117-T6: a Potential Pathogen Bacteria Isolated from the Conchocelis of Pyropia.</title>
        <authorList>
            <person name="Liu Q."/>
        </authorList>
    </citation>
    <scope>NUCLEOTIDE SEQUENCE [LARGE SCALE GENOMIC DNA]</scope>
    <source>
        <strain evidence="2 3">117-T6</strain>
        <plasmid evidence="2 3">unnamed</plasmid>
    </source>
</reference>
<keyword evidence="2" id="KW-0614">Plasmid</keyword>
<feature type="compositionally biased region" description="Polar residues" evidence="1">
    <location>
        <begin position="1"/>
        <end position="25"/>
    </location>
</feature>
<name>A0A3G4VKX3_9VIBR</name>
<dbReference type="RefSeq" id="WP_124942316.1">
    <property type="nucleotide sequence ID" value="NZ_CP033579.1"/>
</dbReference>
<accession>A0A3G4VKX3</accession>
<dbReference type="AlphaFoldDB" id="A0A3G4VKX3"/>
<protein>
    <submittedName>
        <fullName evidence="2">Uncharacterized protein</fullName>
    </submittedName>
</protein>
<proteinExistence type="predicted"/>
<geneLocation type="plasmid" evidence="2">
    <name>unnamed</name>
</geneLocation>
<evidence type="ECO:0000313" key="3">
    <source>
        <dbReference type="Proteomes" id="UP000279760"/>
    </source>
</evidence>
<evidence type="ECO:0000256" key="1">
    <source>
        <dbReference type="SAM" id="MobiDB-lite"/>
    </source>
</evidence>
<feature type="compositionally biased region" description="Basic and acidic residues" evidence="1">
    <location>
        <begin position="37"/>
        <end position="46"/>
    </location>
</feature>
<dbReference type="Proteomes" id="UP000279760">
    <property type="component" value="Plasmid unnamed"/>
</dbReference>
<feature type="region of interest" description="Disordered" evidence="1">
    <location>
        <begin position="1"/>
        <end position="46"/>
    </location>
</feature>
<sequence>MPLVTQSIAPSTGASINNSSNSTHNLPLEVRSVSHPKSHDLTTDDGKKIRLEDLESKFGSPVNGKIAIKVFEKHSKETIEPGRATLKDGALSLGNPRFRQPDGQRTKTQEILRSGQGLTTLITNTDNEIGQLDKDAKFRMINDPARRVFESYYAKFAIEDMFSNKNGLMAERLLKHSQDQASYIKTLLPKDVLEVFEQAFSGNYDNIIKGGKEVFVGARQLAGFNQRVDKMISELDVPQGRRGQIKEIYQNRYLDYTLKNDPNVSKLLAQDHWDDMFDSVRAPGKGRIELSVKEGNLFRVQDSYVMGNLRSHDASPSDLRAQYDIEYKKDYDGLLGAGENTRCPDRLEIQDPEHKDAQQADSFMSALFRSGTGTYVNGPSGSIMIQHGAARACKKVHEERSADDISRYIELQGLMFILFDGGHSMDEIRYPLNTDTAQQRMKKDFGGRKGFDAIGERFFTNKKILNKSREATSAFSEALINKDAVHNELLSTRKSK</sequence>
<gene>
    <name evidence="2" type="ORF">ECB94_27320</name>
</gene>
<organism evidence="2 3">
    <name type="scientific">Vibrio mediterranei</name>
    <dbReference type="NCBI Taxonomy" id="689"/>
    <lineage>
        <taxon>Bacteria</taxon>
        <taxon>Pseudomonadati</taxon>
        <taxon>Pseudomonadota</taxon>
        <taxon>Gammaproteobacteria</taxon>
        <taxon>Vibrionales</taxon>
        <taxon>Vibrionaceae</taxon>
        <taxon>Vibrio</taxon>
    </lineage>
</organism>
<evidence type="ECO:0000313" key="2">
    <source>
        <dbReference type="EMBL" id="AYV25025.1"/>
    </source>
</evidence>
<dbReference type="EMBL" id="CP033579">
    <property type="protein sequence ID" value="AYV25025.1"/>
    <property type="molecule type" value="Genomic_DNA"/>
</dbReference>